<name>A0A9W8TZK2_9AGAR</name>
<reference evidence="2 3" key="1">
    <citation type="journal article" date="2023" name="Proc. Natl. Acad. Sci. U.S.A.">
        <title>A global phylogenomic analysis of the shiitake genus Lentinula.</title>
        <authorList>
            <person name="Sierra-Patev S."/>
            <person name="Min B."/>
            <person name="Naranjo-Ortiz M."/>
            <person name="Looney B."/>
            <person name="Konkel Z."/>
            <person name="Slot J.C."/>
            <person name="Sakamoto Y."/>
            <person name="Steenwyk J.L."/>
            <person name="Rokas A."/>
            <person name="Carro J."/>
            <person name="Camarero S."/>
            <person name="Ferreira P."/>
            <person name="Molpeceres G."/>
            <person name="Ruiz-Duenas F.J."/>
            <person name="Serrano A."/>
            <person name="Henrissat B."/>
            <person name="Drula E."/>
            <person name="Hughes K.W."/>
            <person name="Mata J.L."/>
            <person name="Ishikawa N.K."/>
            <person name="Vargas-Isla R."/>
            <person name="Ushijima S."/>
            <person name="Smith C.A."/>
            <person name="Donoghue J."/>
            <person name="Ahrendt S."/>
            <person name="Andreopoulos W."/>
            <person name="He G."/>
            <person name="LaButti K."/>
            <person name="Lipzen A."/>
            <person name="Ng V."/>
            <person name="Riley R."/>
            <person name="Sandor L."/>
            <person name="Barry K."/>
            <person name="Martinez A.T."/>
            <person name="Xiao Y."/>
            <person name="Gibbons J.G."/>
            <person name="Terashima K."/>
            <person name="Grigoriev I.V."/>
            <person name="Hibbett D."/>
        </authorList>
    </citation>
    <scope>NUCLEOTIDE SEQUENCE [LARGE SCALE GENOMIC DNA]</scope>
    <source>
        <strain evidence="2 3">TFB7810</strain>
    </source>
</reference>
<organism evidence="2 3">
    <name type="scientific">Lentinula detonsa</name>
    <dbReference type="NCBI Taxonomy" id="2804962"/>
    <lineage>
        <taxon>Eukaryota</taxon>
        <taxon>Fungi</taxon>
        <taxon>Dikarya</taxon>
        <taxon>Basidiomycota</taxon>
        <taxon>Agaricomycotina</taxon>
        <taxon>Agaricomycetes</taxon>
        <taxon>Agaricomycetidae</taxon>
        <taxon>Agaricales</taxon>
        <taxon>Marasmiineae</taxon>
        <taxon>Omphalotaceae</taxon>
        <taxon>Lentinula</taxon>
    </lineage>
</organism>
<gene>
    <name evidence="2" type="ORF">DFH05DRAFT_1523433</name>
</gene>
<evidence type="ECO:0000256" key="1">
    <source>
        <dbReference type="SAM" id="SignalP"/>
    </source>
</evidence>
<feature type="chain" id="PRO_5040897727" evidence="1">
    <location>
        <begin position="23"/>
        <end position="215"/>
    </location>
</feature>
<dbReference type="Proteomes" id="UP001142393">
    <property type="component" value="Unassembled WGS sequence"/>
</dbReference>
<protein>
    <submittedName>
        <fullName evidence="2">Uncharacterized protein</fullName>
    </submittedName>
</protein>
<feature type="signal peptide" evidence="1">
    <location>
        <begin position="1"/>
        <end position="22"/>
    </location>
</feature>
<keyword evidence="3" id="KW-1185">Reference proteome</keyword>
<comment type="caution">
    <text evidence="2">The sequence shown here is derived from an EMBL/GenBank/DDBJ whole genome shotgun (WGS) entry which is preliminary data.</text>
</comment>
<evidence type="ECO:0000313" key="3">
    <source>
        <dbReference type="Proteomes" id="UP001142393"/>
    </source>
</evidence>
<dbReference type="AlphaFoldDB" id="A0A9W8TZK2"/>
<proteinExistence type="predicted"/>
<evidence type="ECO:0000313" key="2">
    <source>
        <dbReference type="EMBL" id="KAJ3746796.1"/>
    </source>
</evidence>
<sequence length="215" mass="22368">MFANVLALVFALLCSQLVNVVGVPSPAADPSADLGGLSIGDIINALGIGLVQNISAIITLESLTDNLIEQVSFNFLSLASTESVTNESVSTSLVYFFPSELSSTVDPAYVAKNPLIIELTLDKVSSLAGVNNTVYASFDHTFDPPVVVRPLDTANSGTIDNVLLVQGAINSLNIIPLGELDLLDVNVSVRAATIDGFGGIPIPIDGLKQSDVPTT</sequence>
<accession>A0A9W8TZK2</accession>
<keyword evidence="1" id="KW-0732">Signal</keyword>
<dbReference type="EMBL" id="JANVFU010000004">
    <property type="protein sequence ID" value="KAJ3746796.1"/>
    <property type="molecule type" value="Genomic_DNA"/>
</dbReference>